<dbReference type="Proteomes" id="UP000005104">
    <property type="component" value="Chromosome"/>
</dbReference>
<evidence type="ECO:0000313" key="2">
    <source>
        <dbReference type="Proteomes" id="UP000005104"/>
    </source>
</evidence>
<dbReference type="Pfam" id="PF00805">
    <property type="entry name" value="Pentapeptide"/>
    <property type="match status" value="1"/>
</dbReference>
<dbReference type="RefSeq" id="WP_007785723.1">
    <property type="nucleotide sequence ID" value="NZ_CM001441.1"/>
</dbReference>
<dbReference type="SUPFAM" id="SSF141571">
    <property type="entry name" value="Pentapeptide repeat-like"/>
    <property type="match status" value="1"/>
</dbReference>
<proteinExistence type="predicted"/>
<dbReference type="AlphaFoldDB" id="H5XX84"/>
<reference evidence="1 2" key="1">
    <citation type="submission" date="2011-11" db="EMBL/GenBank/DDBJ databases">
        <title>The Noncontiguous Finished genome of Desulfosporosinus youngiae DSM 17734.</title>
        <authorList>
            <consortium name="US DOE Joint Genome Institute (JGI-PGF)"/>
            <person name="Lucas S."/>
            <person name="Han J."/>
            <person name="Lapidus A."/>
            <person name="Cheng J.-F."/>
            <person name="Goodwin L."/>
            <person name="Pitluck S."/>
            <person name="Peters L."/>
            <person name="Ovchinnikova G."/>
            <person name="Lu M."/>
            <person name="Land M.L."/>
            <person name="Hauser L."/>
            <person name="Pester M."/>
            <person name="Spring S."/>
            <person name="Ollivier B."/>
            <person name="Rattei T."/>
            <person name="Klenk H.-P."/>
            <person name="Wagner M."/>
            <person name="Loy A."/>
            <person name="Woyke T.J."/>
        </authorList>
    </citation>
    <scope>NUCLEOTIDE SEQUENCE [LARGE SCALE GENOMIC DNA]</scope>
    <source>
        <strain evidence="1 2">DSM 17734</strain>
    </source>
</reference>
<name>H5XX84_9FIRM</name>
<dbReference type="STRING" id="768710.DesyoDRAFT_4056"/>
<dbReference type="EMBL" id="CM001441">
    <property type="protein sequence ID" value="EHQ91024.1"/>
    <property type="molecule type" value="Genomic_DNA"/>
</dbReference>
<evidence type="ECO:0000313" key="1">
    <source>
        <dbReference type="EMBL" id="EHQ91024.1"/>
    </source>
</evidence>
<dbReference type="HOGENOM" id="CLU_068870_0_0_9"/>
<dbReference type="InterPro" id="IPR001646">
    <property type="entry name" value="5peptide_repeat"/>
</dbReference>
<dbReference type="PANTHER" id="PTHR14136">
    <property type="entry name" value="BTB_POZ DOMAIN-CONTAINING PROTEIN KCTD9"/>
    <property type="match status" value="1"/>
</dbReference>
<dbReference type="eggNOG" id="COG1357">
    <property type="taxonomic scope" value="Bacteria"/>
</dbReference>
<dbReference type="OrthoDB" id="154708at2"/>
<accession>H5XX84</accession>
<dbReference type="InterPro" id="IPR051082">
    <property type="entry name" value="Pentapeptide-BTB/POZ_domain"/>
</dbReference>
<keyword evidence="2" id="KW-1185">Reference proteome</keyword>
<dbReference type="Gene3D" id="2.160.20.80">
    <property type="entry name" value="E3 ubiquitin-protein ligase SopA"/>
    <property type="match status" value="1"/>
</dbReference>
<dbReference type="PANTHER" id="PTHR14136:SF17">
    <property type="entry name" value="BTB_POZ DOMAIN-CONTAINING PROTEIN KCTD9"/>
    <property type="match status" value="1"/>
</dbReference>
<organism evidence="1 2">
    <name type="scientific">Desulfosporosinus youngiae DSM 17734</name>
    <dbReference type="NCBI Taxonomy" id="768710"/>
    <lineage>
        <taxon>Bacteria</taxon>
        <taxon>Bacillati</taxon>
        <taxon>Bacillota</taxon>
        <taxon>Clostridia</taxon>
        <taxon>Eubacteriales</taxon>
        <taxon>Desulfitobacteriaceae</taxon>
        <taxon>Desulfosporosinus</taxon>
    </lineage>
</organism>
<gene>
    <name evidence="1" type="ORF">DesyoDRAFT_4056</name>
</gene>
<sequence>MKYLYENKGKQILSRNDEYSVPFSDKSCQNLRPDCENCFGLCCVALYFSASEGFPIDKDAGQPCLNLQSDFRCCVYKNLRERGLKGCIAFDCFGAGQKVSQASFGGHDWRKVPESATQMFEVFLIMRQLQELLWYLTEALTLQPAHPIHSGLNSMLNKTERLTHLSPGSLIELDVALHRSDVNTLLLKTSEYVRAEVYLGRKTSSISKKTLGRGLDLIGADLKRTDMRGKNLRGAYLIAADLRGVDLSGADLIGADLRDADIRGADLSNSIFLTQAQINTAIGDKSTKLPSLLNRPTYWGG</sequence>
<protein>
    <submittedName>
        <fullName evidence="1">Putative low-complexity protein</fullName>
    </submittedName>
</protein>